<feature type="transmembrane region" description="Helical" evidence="2">
    <location>
        <begin position="29"/>
        <end position="49"/>
    </location>
</feature>
<protein>
    <submittedName>
        <fullName evidence="3">Uncharacterized protein</fullName>
    </submittedName>
</protein>
<feature type="transmembrane region" description="Helical" evidence="2">
    <location>
        <begin position="61"/>
        <end position="80"/>
    </location>
</feature>
<dbReference type="AlphaFoldDB" id="K0F1Q8"/>
<reference evidence="3 4" key="1">
    <citation type="journal article" date="2012" name="J. Bacteriol.">
        <title>Complete genome sequence of Nocardia brasiliensis HUJEG-1.</title>
        <authorList>
            <person name="Vera-Cabrera L."/>
            <person name="Ortiz-Lopez R."/>
            <person name="Elizondo-Gonzalez R."/>
            <person name="Perez-Maya A.A."/>
            <person name="Ocampo-Candiani J."/>
        </authorList>
    </citation>
    <scope>NUCLEOTIDE SEQUENCE [LARGE SCALE GENOMIC DNA]</scope>
    <source>
        <strain evidence="4">ATCC 700358</strain>
    </source>
</reference>
<dbReference type="Proteomes" id="UP000006304">
    <property type="component" value="Chromosome"/>
</dbReference>
<dbReference type="EMBL" id="CP003876">
    <property type="protein sequence ID" value="AFU03632.1"/>
    <property type="molecule type" value="Genomic_DNA"/>
</dbReference>
<evidence type="ECO:0000256" key="2">
    <source>
        <dbReference type="SAM" id="Phobius"/>
    </source>
</evidence>
<feature type="compositionally biased region" description="Polar residues" evidence="1">
    <location>
        <begin position="7"/>
        <end position="17"/>
    </location>
</feature>
<accession>K0F1Q8</accession>
<feature type="transmembrane region" description="Helical" evidence="2">
    <location>
        <begin position="92"/>
        <end position="115"/>
    </location>
</feature>
<keyword evidence="2" id="KW-0472">Membrane</keyword>
<sequence>MAEQATDETIPTPNGQGQARDRVPRRRRIIWLLSVAALLIVDVAAVPVAYLSDRFYRFQEFPAWAVPVCWIATAVLVFFASRMGWRRTWDRLVPAIVLALSVLPLLPLMMLSLLLRPYMSPSDRTPPVVAVSPDGRHEAVTYRASAMIDTICGVRVRERLGLFSRQTDVWEAPESQPCPKRVSFTGDGTIRIIDYYGQELTAHFDPDRMK</sequence>
<proteinExistence type="predicted"/>
<keyword evidence="2" id="KW-1133">Transmembrane helix</keyword>
<gene>
    <name evidence="3" type="ORF">O3I_028415</name>
</gene>
<dbReference type="RefSeq" id="WP_014986487.1">
    <property type="nucleotide sequence ID" value="NC_018681.1"/>
</dbReference>
<dbReference type="KEGG" id="nbr:O3I_028415"/>
<feature type="region of interest" description="Disordered" evidence="1">
    <location>
        <begin position="1"/>
        <end position="21"/>
    </location>
</feature>
<keyword evidence="2" id="KW-0812">Transmembrane</keyword>
<dbReference type="HOGENOM" id="CLU_1309068_0_0_11"/>
<evidence type="ECO:0000256" key="1">
    <source>
        <dbReference type="SAM" id="MobiDB-lite"/>
    </source>
</evidence>
<organism evidence="3 4">
    <name type="scientific">Nocardia brasiliensis (strain ATCC 700358 / HUJEG-1)</name>
    <dbReference type="NCBI Taxonomy" id="1133849"/>
    <lineage>
        <taxon>Bacteria</taxon>
        <taxon>Bacillati</taxon>
        <taxon>Actinomycetota</taxon>
        <taxon>Actinomycetes</taxon>
        <taxon>Mycobacteriales</taxon>
        <taxon>Nocardiaceae</taxon>
        <taxon>Nocardia</taxon>
    </lineage>
</organism>
<evidence type="ECO:0000313" key="4">
    <source>
        <dbReference type="Proteomes" id="UP000006304"/>
    </source>
</evidence>
<name>K0F1Q8_NOCB7</name>
<keyword evidence="4" id="KW-1185">Reference proteome</keyword>
<evidence type="ECO:0000313" key="3">
    <source>
        <dbReference type="EMBL" id="AFU03632.1"/>
    </source>
</evidence>